<dbReference type="AlphaFoldDB" id="A0AAW0FIK1"/>
<dbReference type="Proteomes" id="UP001385951">
    <property type="component" value="Unassembled WGS sequence"/>
</dbReference>
<sequence>MALVTVGPLTQAAYLEGLIRVKCSLSNVRDLQLQHGLDLVLGTDLLLVIAPGMGKTVVLLVLLHYAQSIRQAGITLTVVPSKFFIEQQ</sequence>
<evidence type="ECO:0000313" key="3">
    <source>
        <dbReference type="Proteomes" id="UP001385951"/>
    </source>
</evidence>
<feature type="non-terminal residue" evidence="2">
    <location>
        <position position="88"/>
    </location>
</feature>
<keyword evidence="1" id="KW-0812">Transmembrane</keyword>
<name>A0AAW0FIK1_9APHY</name>
<comment type="caution">
    <text evidence="2">The sequence shown here is derived from an EMBL/GenBank/DDBJ whole genome shotgun (WGS) entry which is preliminary data.</text>
</comment>
<evidence type="ECO:0000313" key="2">
    <source>
        <dbReference type="EMBL" id="KAK7678875.1"/>
    </source>
</evidence>
<feature type="transmembrane region" description="Helical" evidence="1">
    <location>
        <begin position="45"/>
        <end position="66"/>
    </location>
</feature>
<dbReference type="InterPro" id="IPR027417">
    <property type="entry name" value="P-loop_NTPase"/>
</dbReference>
<evidence type="ECO:0008006" key="4">
    <source>
        <dbReference type="Google" id="ProtNLM"/>
    </source>
</evidence>
<keyword evidence="1" id="KW-0472">Membrane</keyword>
<evidence type="ECO:0000256" key="1">
    <source>
        <dbReference type="SAM" id="Phobius"/>
    </source>
</evidence>
<organism evidence="2 3">
    <name type="scientific">Cerrena zonata</name>
    <dbReference type="NCBI Taxonomy" id="2478898"/>
    <lineage>
        <taxon>Eukaryota</taxon>
        <taxon>Fungi</taxon>
        <taxon>Dikarya</taxon>
        <taxon>Basidiomycota</taxon>
        <taxon>Agaricomycotina</taxon>
        <taxon>Agaricomycetes</taxon>
        <taxon>Polyporales</taxon>
        <taxon>Cerrenaceae</taxon>
        <taxon>Cerrena</taxon>
    </lineage>
</organism>
<proteinExistence type="predicted"/>
<keyword evidence="3" id="KW-1185">Reference proteome</keyword>
<accession>A0AAW0FIK1</accession>
<dbReference type="EMBL" id="JASBNA010000065">
    <property type="protein sequence ID" value="KAK7678875.1"/>
    <property type="molecule type" value="Genomic_DNA"/>
</dbReference>
<reference evidence="2 3" key="1">
    <citation type="submission" date="2022-09" db="EMBL/GenBank/DDBJ databases">
        <authorList>
            <person name="Palmer J.M."/>
        </authorList>
    </citation>
    <scope>NUCLEOTIDE SEQUENCE [LARGE SCALE GENOMIC DNA]</scope>
    <source>
        <strain evidence="2 3">DSM 7382</strain>
    </source>
</reference>
<keyword evidence="1" id="KW-1133">Transmembrane helix</keyword>
<protein>
    <recommendedName>
        <fullName evidence="4">DEAD/DEAH box helicase domain-containing protein</fullName>
    </recommendedName>
</protein>
<gene>
    <name evidence="2" type="ORF">QCA50_018015</name>
</gene>
<dbReference type="SUPFAM" id="SSF52540">
    <property type="entry name" value="P-loop containing nucleoside triphosphate hydrolases"/>
    <property type="match status" value="1"/>
</dbReference>